<dbReference type="AlphaFoldDB" id="A0AAJ6QZ29"/>
<evidence type="ECO:0000259" key="3">
    <source>
        <dbReference type="Pfam" id="PF14291"/>
    </source>
</evidence>
<dbReference type="InterPro" id="IPR008906">
    <property type="entry name" value="HATC_C_dom"/>
</dbReference>
<evidence type="ECO:0000313" key="4">
    <source>
        <dbReference type="Proteomes" id="UP000694867"/>
    </source>
</evidence>
<sequence>MKDEETRKLTNFFSTEPGTVAEGDLQTSSTQQDGAESPPIIETLDECDSNASPAVKKPRLAFDPMDIGRFVRKSSSLHAPLTEEERFKALTDCWKPDEHYQFPKVLESTRTRAFQHHYLVKWPWLAYSEMHGGGAFCKYCVLFARETSDQRGPNFLGVLVAKPLNKYKKALDILKNHERCQYHCEAKGKAEKFLDWYNDKVGHDLRNRLLAAREEQVKKNRQGLVPIIRTILLCGKQNIPLRGHRDDGSLSAVDGNNNDGNFRALLRYRLDAGDRLLEEHLNSAKKNATYVSHTFQNEIISTIGKIIRRRIVAEVKVAKFFAVLADESRDVGKTDQLTVCLRYVGGEDNQHVVKEVFLKFSDVEEKTGSGLARSILGVLQEEGLDIRNLRGQGYDGCSAMRGSNKGAQAEIKAVVPQALYFHCASHCLNLALVHSSELAAIRLVAGSVANVCAFFSNSSKRTRILQDQIERSNSSNSRKKRLKTLCMTRWVESHQAFIAFKELLIPIVQSLLELEQEVGETGARSYELLSAICKCQFVTSLFIIESFSSLFLPLSVKLQAKELDIFAALDLVDNVLLVLRRRREAAIDGFQQILAEVTEVCDSLEIDIRMPRICERQLNRENHPADSSEEYFRVTSYIPYLDSLIDGFISLFADARQGALKVQCLIPKFAVRSSVTDLHPAIEFYESDLSCSVNVAKAEFERWRAKWMEVPQNGVPASAIDALNHCPAADFPKINILLRILATYPVTTASAERTFSSLRLLKTYLRSVMGEARLNGLASMSILRGIDVDPEEVIDSLASNARKLDFVL</sequence>
<dbReference type="InterPro" id="IPR012337">
    <property type="entry name" value="RNaseH-like_sf"/>
</dbReference>
<feature type="domain" description="DUF4371" evidence="3">
    <location>
        <begin position="181"/>
        <end position="404"/>
    </location>
</feature>
<evidence type="ECO:0000256" key="1">
    <source>
        <dbReference type="SAM" id="MobiDB-lite"/>
    </source>
</evidence>
<evidence type="ECO:0000313" key="5">
    <source>
        <dbReference type="RefSeq" id="XP_003748578.1"/>
    </source>
</evidence>
<evidence type="ECO:0000259" key="2">
    <source>
        <dbReference type="Pfam" id="PF05699"/>
    </source>
</evidence>
<accession>A0AAJ6QZ29</accession>
<feature type="domain" description="HAT C-terminal dimerisation" evidence="2">
    <location>
        <begin position="730"/>
        <end position="782"/>
    </location>
</feature>
<dbReference type="GO" id="GO:0046983">
    <property type="term" value="F:protein dimerization activity"/>
    <property type="evidence" value="ECO:0007669"/>
    <property type="project" value="InterPro"/>
</dbReference>
<feature type="region of interest" description="Disordered" evidence="1">
    <location>
        <begin position="1"/>
        <end position="40"/>
    </location>
</feature>
<feature type="compositionally biased region" description="Polar residues" evidence="1">
    <location>
        <begin position="25"/>
        <end position="34"/>
    </location>
</feature>
<dbReference type="InterPro" id="IPR025398">
    <property type="entry name" value="DUF4371"/>
</dbReference>
<reference evidence="5" key="1">
    <citation type="submission" date="2025-08" db="UniProtKB">
        <authorList>
            <consortium name="RefSeq"/>
        </authorList>
    </citation>
    <scope>IDENTIFICATION</scope>
</reference>
<dbReference type="Pfam" id="PF05699">
    <property type="entry name" value="Dimer_Tnp_hAT"/>
    <property type="match status" value="1"/>
</dbReference>
<dbReference type="PANTHER" id="PTHR46289:SF14">
    <property type="entry name" value="DUF4371 DOMAIN-CONTAINING PROTEIN"/>
    <property type="match status" value="1"/>
</dbReference>
<organism evidence="4 5">
    <name type="scientific">Galendromus occidentalis</name>
    <name type="common">western predatory mite</name>
    <dbReference type="NCBI Taxonomy" id="34638"/>
    <lineage>
        <taxon>Eukaryota</taxon>
        <taxon>Metazoa</taxon>
        <taxon>Ecdysozoa</taxon>
        <taxon>Arthropoda</taxon>
        <taxon>Chelicerata</taxon>
        <taxon>Arachnida</taxon>
        <taxon>Acari</taxon>
        <taxon>Parasitiformes</taxon>
        <taxon>Mesostigmata</taxon>
        <taxon>Gamasina</taxon>
        <taxon>Phytoseioidea</taxon>
        <taxon>Phytoseiidae</taxon>
        <taxon>Typhlodrominae</taxon>
        <taxon>Galendromus</taxon>
    </lineage>
</organism>
<dbReference type="Proteomes" id="UP000694867">
    <property type="component" value="Unplaced"/>
</dbReference>
<dbReference type="GeneID" id="100903578"/>
<dbReference type="InterPro" id="IPR052958">
    <property type="entry name" value="IFN-induced_PKR_regulator"/>
</dbReference>
<dbReference type="Pfam" id="PF14291">
    <property type="entry name" value="DUF4371"/>
    <property type="match status" value="1"/>
</dbReference>
<keyword evidence="4" id="KW-1185">Reference proteome</keyword>
<dbReference type="PANTHER" id="PTHR46289">
    <property type="entry name" value="52 KDA REPRESSOR OF THE INHIBITOR OF THE PROTEIN KINASE-LIKE PROTEIN-RELATED"/>
    <property type="match status" value="1"/>
</dbReference>
<dbReference type="SUPFAM" id="SSF53098">
    <property type="entry name" value="Ribonuclease H-like"/>
    <property type="match status" value="1"/>
</dbReference>
<dbReference type="KEGG" id="goe:100903578"/>
<dbReference type="RefSeq" id="XP_003748578.1">
    <property type="nucleotide sequence ID" value="XM_003748530.2"/>
</dbReference>
<proteinExistence type="predicted"/>
<protein>
    <submittedName>
        <fullName evidence="5">52 kDa repressor of the inhibitor of the protein kinase-like</fullName>
    </submittedName>
</protein>
<gene>
    <name evidence="5" type="primary">LOC100903578</name>
</gene>
<name>A0AAJ6QZ29_9ACAR</name>